<dbReference type="AlphaFoldDB" id="A0AAD8MYK5"/>
<sequence length="158" mass="17793">MKRKWKRLSGCLDNEFQSDKPLPGRILDAKDGLASKISFGINAQACNGRTLFNVSPMLGHSIDRTSFEATVMSGTQLCSRRLLKQIIYCVGVVSIFFPLFTRFELYKNEESEEAGHSFLIPTRKQRLAAEFIKLIASVLDENLANQQQMLHLAGRALQ</sequence>
<name>A0AAD8MYK5_9APIA</name>
<feature type="transmembrane region" description="Helical" evidence="1">
    <location>
        <begin position="82"/>
        <end position="100"/>
    </location>
</feature>
<reference evidence="3" key="1">
    <citation type="submission" date="2023-02" db="EMBL/GenBank/DDBJ databases">
        <title>Genome of toxic invasive species Heracleum sosnowskyi carries increased number of genes despite the absence of recent whole-genome duplications.</title>
        <authorList>
            <person name="Schelkunov M."/>
            <person name="Shtratnikova V."/>
            <person name="Makarenko M."/>
            <person name="Klepikova A."/>
            <person name="Omelchenko D."/>
            <person name="Novikova G."/>
            <person name="Obukhova E."/>
            <person name="Bogdanov V."/>
            <person name="Penin A."/>
            <person name="Logacheva M."/>
        </authorList>
    </citation>
    <scope>NUCLEOTIDE SEQUENCE</scope>
    <source>
        <strain evidence="3">Hsosn_3</strain>
        <tissue evidence="3">Leaf</tissue>
    </source>
</reference>
<evidence type="ECO:0000313" key="4">
    <source>
        <dbReference type="Proteomes" id="UP001237642"/>
    </source>
</evidence>
<keyword evidence="4" id="KW-1185">Reference proteome</keyword>
<evidence type="ECO:0000256" key="1">
    <source>
        <dbReference type="SAM" id="Phobius"/>
    </source>
</evidence>
<dbReference type="PANTHER" id="PTHR13743:SF112">
    <property type="entry name" value="BEACH DOMAIN-CONTAINING PROTEIN"/>
    <property type="match status" value="1"/>
</dbReference>
<organism evidence="3 4">
    <name type="scientific">Heracleum sosnowskyi</name>
    <dbReference type="NCBI Taxonomy" id="360622"/>
    <lineage>
        <taxon>Eukaryota</taxon>
        <taxon>Viridiplantae</taxon>
        <taxon>Streptophyta</taxon>
        <taxon>Embryophyta</taxon>
        <taxon>Tracheophyta</taxon>
        <taxon>Spermatophyta</taxon>
        <taxon>Magnoliopsida</taxon>
        <taxon>eudicotyledons</taxon>
        <taxon>Gunneridae</taxon>
        <taxon>Pentapetalae</taxon>
        <taxon>asterids</taxon>
        <taxon>campanulids</taxon>
        <taxon>Apiales</taxon>
        <taxon>Apiaceae</taxon>
        <taxon>Apioideae</taxon>
        <taxon>apioid superclade</taxon>
        <taxon>Tordylieae</taxon>
        <taxon>Tordyliinae</taxon>
        <taxon>Heracleum</taxon>
    </lineage>
</organism>
<dbReference type="Pfam" id="PF15787">
    <property type="entry name" value="DUF4704"/>
    <property type="match status" value="1"/>
</dbReference>
<dbReference type="InterPro" id="IPR050865">
    <property type="entry name" value="BEACH_Domain"/>
</dbReference>
<keyword evidence="1" id="KW-0812">Transmembrane</keyword>
<feature type="domain" description="DUF4704" evidence="2">
    <location>
        <begin position="62"/>
        <end position="154"/>
    </location>
</feature>
<dbReference type="EMBL" id="JAUIZM010000003">
    <property type="protein sequence ID" value="KAK1394860.1"/>
    <property type="molecule type" value="Genomic_DNA"/>
</dbReference>
<dbReference type="Proteomes" id="UP001237642">
    <property type="component" value="Unassembled WGS sequence"/>
</dbReference>
<evidence type="ECO:0000259" key="2">
    <source>
        <dbReference type="Pfam" id="PF15787"/>
    </source>
</evidence>
<dbReference type="InterPro" id="IPR031570">
    <property type="entry name" value="NBEA/BDCP_DUF4704"/>
</dbReference>
<accession>A0AAD8MYK5</accession>
<gene>
    <name evidence="3" type="ORF">POM88_013916</name>
</gene>
<reference evidence="3" key="2">
    <citation type="submission" date="2023-05" db="EMBL/GenBank/DDBJ databases">
        <authorList>
            <person name="Schelkunov M.I."/>
        </authorList>
    </citation>
    <scope>NUCLEOTIDE SEQUENCE</scope>
    <source>
        <strain evidence="3">Hsosn_3</strain>
        <tissue evidence="3">Leaf</tissue>
    </source>
</reference>
<dbReference type="PANTHER" id="PTHR13743">
    <property type="entry name" value="BEIGE/BEACH-RELATED"/>
    <property type="match status" value="1"/>
</dbReference>
<comment type="caution">
    <text evidence="3">The sequence shown here is derived from an EMBL/GenBank/DDBJ whole genome shotgun (WGS) entry which is preliminary data.</text>
</comment>
<keyword evidence="1" id="KW-1133">Transmembrane helix</keyword>
<evidence type="ECO:0000313" key="3">
    <source>
        <dbReference type="EMBL" id="KAK1394860.1"/>
    </source>
</evidence>
<keyword evidence="1" id="KW-0472">Membrane</keyword>
<protein>
    <submittedName>
        <fullName evidence="3">BEACH domain-containing protein lvsC-like</fullName>
    </submittedName>
</protein>
<proteinExistence type="predicted"/>